<evidence type="ECO:0000313" key="4">
    <source>
        <dbReference type="EMBL" id="RVU17490.1"/>
    </source>
</evidence>
<feature type="domain" description="Phage capsid-like C-terminal" evidence="3">
    <location>
        <begin position="136"/>
        <end position="404"/>
    </location>
</feature>
<dbReference type="NCBIfam" id="TIGR01554">
    <property type="entry name" value="major_cap_HK97"/>
    <property type="match status" value="1"/>
</dbReference>
<evidence type="ECO:0000313" key="5">
    <source>
        <dbReference type="Proteomes" id="UP000286997"/>
    </source>
</evidence>
<comment type="caution">
    <text evidence="4">The sequence shown here is derived from an EMBL/GenBank/DDBJ whole genome shotgun (WGS) entry which is preliminary data.</text>
</comment>
<organism evidence="4 5">
    <name type="scientific">Methylobacterium oryzihabitans</name>
    <dbReference type="NCBI Taxonomy" id="2499852"/>
    <lineage>
        <taxon>Bacteria</taxon>
        <taxon>Pseudomonadati</taxon>
        <taxon>Pseudomonadota</taxon>
        <taxon>Alphaproteobacteria</taxon>
        <taxon>Hyphomicrobiales</taxon>
        <taxon>Methylobacteriaceae</taxon>
        <taxon>Methylobacterium</taxon>
    </lineage>
</organism>
<feature type="coiled-coil region" evidence="2">
    <location>
        <begin position="5"/>
        <end position="52"/>
    </location>
</feature>
<protein>
    <submittedName>
        <fullName evidence="4">Phage major capsid protein</fullName>
    </submittedName>
</protein>
<dbReference type="InterPro" id="IPR054612">
    <property type="entry name" value="Phage_capsid-like_C"/>
</dbReference>
<keyword evidence="2" id="KW-0175">Coiled coil</keyword>
<dbReference type="RefSeq" id="WP_127730078.1">
    <property type="nucleotide sequence ID" value="NZ_SACP01000012.1"/>
</dbReference>
<dbReference type="Gene3D" id="3.30.2320.10">
    <property type="entry name" value="hypothetical protein PF0899 domain"/>
    <property type="match status" value="1"/>
</dbReference>
<dbReference type="SUPFAM" id="SSF56563">
    <property type="entry name" value="Major capsid protein gp5"/>
    <property type="match status" value="1"/>
</dbReference>
<dbReference type="Pfam" id="PF05065">
    <property type="entry name" value="Phage_capsid"/>
    <property type="match status" value="1"/>
</dbReference>
<evidence type="ECO:0000256" key="1">
    <source>
        <dbReference type="ARBA" id="ARBA00004328"/>
    </source>
</evidence>
<comment type="subcellular location">
    <subcellularLocation>
        <location evidence="1">Virion</location>
    </subcellularLocation>
</comment>
<name>A0A437P5D6_9HYPH</name>
<accession>A0A437P5D6</accession>
<dbReference type="Gene3D" id="3.30.2400.10">
    <property type="entry name" value="Major capsid protein gp5"/>
    <property type="match status" value="1"/>
</dbReference>
<evidence type="ECO:0000256" key="2">
    <source>
        <dbReference type="SAM" id="Coils"/>
    </source>
</evidence>
<dbReference type="EMBL" id="SACP01000012">
    <property type="protein sequence ID" value="RVU17490.1"/>
    <property type="molecule type" value="Genomic_DNA"/>
</dbReference>
<reference evidence="4 5" key="1">
    <citation type="submission" date="2019-01" db="EMBL/GenBank/DDBJ databases">
        <authorList>
            <person name="Chen W.-M."/>
        </authorList>
    </citation>
    <scope>NUCLEOTIDE SEQUENCE [LARGE SCALE GENOMIC DNA]</scope>
    <source>
        <strain evidence="4 5">TER-1</strain>
    </source>
</reference>
<gene>
    <name evidence="4" type="ORF">EOE48_13970</name>
</gene>
<dbReference type="Proteomes" id="UP000286997">
    <property type="component" value="Unassembled WGS sequence"/>
</dbReference>
<keyword evidence="5" id="KW-1185">Reference proteome</keyword>
<sequence length="417" mass="45204">MTASVQALREERAAKAREARNLLDTKTGKDWTDDVRNQVDAIYAEIDRLDEQLARFDRVLKIEDSLEQRGRGLHAQNGLSIDENAATIQAEKAIFSAWARGGVEALTDDQRAHVRARRQEAERIYGQQSVGTGSQGGFLVPRDFSATLLERVAAFGGMRAVASVIQTDGGASIDYPTVDETASEGELVGESVQASGGDIAFGTTSIDAYKYSSKIVVIPIELLQDSRIDIEPYVTAALANRIARVTNRHFTVGSGVSQPRGIVVAAGAGKVAPAGQTTSIGYDDFVDMEHAIDPAYRSNGGWMFHDQTLKAVKKLKDSQGRPLWRPGVTGGDPADILNYGFTINQHMPVLAAGAKAVLFGDFKKYLIRDAMAVTLFRFADSRYMEKGQVGFLAWSRHDGDLIDASNEAVKSFQTAAA</sequence>
<dbReference type="OrthoDB" id="9786516at2"/>
<proteinExistence type="predicted"/>
<evidence type="ECO:0000259" key="3">
    <source>
        <dbReference type="Pfam" id="PF05065"/>
    </source>
</evidence>
<dbReference type="InterPro" id="IPR024455">
    <property type="entry name" value="Phage_capsid"/>
</dbReference>
<dbReference type="AlphaFoldDB" id="A0A437P5D6"/>